<dbReference type="InterPro" id="IPR054573">
    <property type="entry name" value="PP2A/SF3B1-like_HEAT"/>
</dbReference>
<feature type="repeat" description="HEAT" evidence="3">
    <location>
        <begin position="274"/>
        <end position="312"/>
    </location>
</feature>
<feature type="repeat" description="HEAT" evidence="3">
    <location>
        <begin position="435"/>
        <end position="473"/>
    </location>
</feature>
<accession>A0A6T6ANK9</accession>
<dbReference type="Pfam" id="PF22646">
    <property type="entry name" value="PPP2R1A-like_HEAT"/>
    <property type="match status" value="1"/>
</dbReference>
<feature type="repeat" description="HEAT" evidence="3">
    <location>
        <begin position="233"/>
        <end position="271"/>
    </location>
</feature>
<dbReference type="InterPro" id="IPR016024">
    <property type="entry name" value="ARM-type_fold"/>
</dbReference>
<dbReference type="InterPro" id="IPR000357">
    <property type="entry name" value="HEAT"/>
</dbReference>
<evidence type="ECO:0000256" key="2">
    <source>
        <dbReference type="ARBA" id="ARBA00038332"/>
    </source>
</evidence>
<dbReference type="PANTHER" id="PTHR10648">
    <property type="entry name" value="SERINE/THREONINE-PROTEIN PHOSPHATASE PP2A 65 KDA REGULATORY SUBUNIT"/>
    <property type="match status" value="1"/>
</dbReference>
<dbReference type="InterPro" id="IPR051023">
    <property type="entry name" value="PP2A_Regulatory_Subunit_A"/>
</dbReference>
<feature type="repeat" description="HEAT" evidence="3">
    <location>
        <begin position="515"/>
        <end position="554"/>
    </location>
</feature>
<protein>
    <recommendedName>
        <fullName evidence="4">Phosphatase PP2A regulatory subunit A/Splicing factor 3B subunit 1-like HEAT repeat domain-containing protein</fullName>
    </recommendedName>
</protein>
<comment type="similarity">
    <text evidence="2">Belongs to the phosphatase 2A regulatory subunit A family.</text>
</comment>
<feature type="repeat" description="HEAT" evidence="3">
    <location>
        <begin position="396"/>
        <end position="434"/>
    </location>
</feature>
<evidence type="ECO:0000259" key="4">
    <source>
        <dbReference type="Pfam" id="PF22646"/>
    </source>
</evidence>
<feature type="repeat" description="HEAT" evidence="3">
    <location>
        <begin position="313"/>
        <end position="345"/>
    </location>
</feature>
<dbReference type="AlphaFoldDB" id="A0A6T6ANK9"/>
<organism evidence="6">
    <name type="scientific">Compsopogon caeruleus</name>
    <dbReference type="NCBI Taxonomy" id="31354"/>
    <lineage>
        <taxon>Eukaryota</taxon>
        <taxon>Rhodophyta</taxon>
        <taxon>Compsopogonophyceae</taxon>
        <taxon>Compsopogonales</taxon>
        <taxon>Compsopogonaceae</taxon>
        <taxon>Compsopogon</taxon>
    </lineage>
</organism>
<dbReference type="Gene3D" id="1.25.10.10">
    <property type="entry name" value="Leucine-rich Repeat Variant"/>
    <property type="match status" value="1"/>
</dbReference>
<dbReference type="GO" id="GO:0005634">
    <property type="term" value="C:nucleus"/>
    <property type="evidence" value="ECO:0007669"/>
    <property type="project" value="TreeGrafter"/>
</dbReference>
<name>A0A6T6ANK9_9RHOD</name>
<dbReference type="PANTHER" id="PTHR10648:SF4">
    <property type="entry name" value="PROTEIN PHOSPHATASE 2 (FORMERLY 2A), REGULATORY SUBUNIT A, BETA ISOFORM-RELATED"/>
    <property type="match status" value="1"/>
</dbReference>
<dbReference type="GO" id="GO:0000159">
    <property type="term" value="C:protein phosphatase type 2A complex"/>
    <property type="evidence" value="ECO:0007669"/>
    <property type="project" value="TreeGrafter"/>
</dbReference>
<evidence type="ECO:0000313" key="5">
    <source>
        <dbReference type="EMBL" id="CAD9224791.1"/>
    </source>
</evidence>
<feature type="repeat" description="HEAT" evidence="3">
    <location>
        <begin position="27"/>
        <end position="63"/>
    </location>
</feature>
<reference evidence="6" key="1">
    <citation type="submission" date="2021-01" db="EMBL/GenBank/DDBJ databases">
        <authorList>
            <person name="Corre E."/>
            <person name="Pelletier E."/>
            <person name="Niang G."/>
            <person name="Scheremetjew M."/>
            <person name="Finn R."/>
            <person name="Kale V."/>
            <person name="Holt S."/>
            <person name="Cochrane G."/>
            <person name="Meng A."/>
            <person name="Brown T."/>
            <person name="Cohen L."/>
        </authorList>
    </citation>
    <scope>NUCLEOTIDE SEQUENCE</scope>
    <source>
        <strain evidence="6">SAG 36.94</strain>
    </source>
</reference>
<dbReference type="PROSITE" id="PS50077">
    <property type="entry name" value="HEAT_REPEAT"/>
    <property type="match status" value="10"/>
</dbReference>
<dbReference type="GO" id="GO:0019888">
    <property type="term" value="F:protein phosphatase regulator activity"/>
    <property type="evidence" value="ECO:0007669"/>
    <property type="project" value="TreeGrafter"/>
</dbReference>
<feature type="repeat" description="HEAT" evidence="3">
    <location>
        <begin position="357"/>
        <end position="395"/>
    </location>
</feature>
<gene>
    <name evidence="5" type="ORF">CCAE0312_LOCUS1035</name>
    <name evidence="6" type="ORF">CCAE0312_LOCUS1036</name>
</gene>
<keyword evidence="1" id="KW-0677">Repeat</keyword>
<evidence type="ECO:0000256" key="3">
    <source>
        <dbReference type="PROSITE-ProRule" id="PRU00103"/>
    </source>
</evidence>
<dbReference type="EMBL" id="HBGH01001953">
    <property type="protein sequence ID" value="CAD9224791.1"/>
    <property type="molecule type" value="Transcribed_RNA"/>
</dbReference>
<feature type="repeat" description="HEAT" evidence="3">
    <location>
        <begin position="191"/>
        <end position="228"/>
    </location>
</feature>
<evidence type="ECO:0000313" key="6">
    <source>
        <dbReference type="EMBL" id="CAD9224798.1"/>
    </source>
</evidence>
<dbReference type="FunFam" id="1.25.10.10:FF:000318">
    <property type="entry name" value="Serine/threonine-protein phosphatase 2A regulatory subunit A gamma isoform"/>
    <property type="match status" value="1"/>
</dbReference>
<dbReference type="InterPro" id="IPR021133">
    <property type="entry name" value="HEAT_type_2"/>
</dbReference>
<sequence>MSGLPRGSGGTAGGEVGMEDVEDVLYPIAVLLDELKNEDIQLRLNSTRRLKTIAAALGPERTRCELLPFLTDSIDDEDEVLLALAEELGDFVEQVGGPAMAHALLEPLEMLATVEETIVRDRAVESIRRISDTLSALDVECSNDFHLNYLFPLVRRLATGDWFTSRISACSLFPVAYQRLPGNQREKRTECLKLFKEASKDDTPMVRRASASSLGDLAKVIAEVGMDTVEAEIVPVFRELVEDEQDSVRLLVVENAAVVSGLVKGDEYTRNALMLPVIRGFATDKSWRVRYTVADQLVELCTSLGPKATVEELLPSFIRLLKDSEQEVRTAAAFKIADVTKKVTAIPDGINVAVREILPAVRELVTDPSQHTRAALASNIMGLAPELGGEVTVRELLDQVLNLLKDEFPDVRLNIIARLDKVSFVMGIEKLSNELLPAIVDLAEDRNWRVRLAIIEHIPLLARQLGKEFFDNDMKLGDLCLNWLGDCVYSIREAAIINIKNLTEIFGIEWAKTNIAPQIIHLFNNSSNYLYRMTALNAISVLAEVVKAEVVESLFLPLILEKACVDTVPNIRFCAAKTIGLLVPYVSKSTRESQMLPRLTRMASEEEKDNDVRFFAGQAIEILNASLTNL</sequence>
<feature type="domain" description="Phosphatase PP2A regulatory subunit A/Splicing factor 3B subunit 1-like HEAT repeat" evidence="4">
    <location>
        <begin position="308"/>
        <end position="388"/>
    </location>
</feature>
<proteinExistence type="inferred from homology"/>
<feature type="repeat" description="HEAT" evidence="3">
    <location>
        <begin position="66"/>
        <end position="102"/>
    </location>
</feature>
<dbReference type="GO" id="GO:0005829">
    <property type="term" value="C:cytosol"/>
    <property type="evidence" value="ECO:0007669"/>
    <property type="project" value="TreeGrafter"/>
</dbReference>
<dbReference type="Pfam" id="PF02985">
    <property type="entry name" value="HEAT"/>
    <property type="match status" value="2"/>
</dbReference>
<dbReference type="SUPFAM" id="SSF48371">
    <property type="entry name" value="ARM repeat"/>
    <property type="match status" value="1"/>
</dbReference>
<evidence type="ECO:0000256" key="1">
    <source>
        <dbReference type="ARBA" id="ARBA00022737"/>
    </source>
</evidence>
<dbReference type="EMBL" id="HBGH01001954">
    <property type="protein sequence ID" value="CAD9224798.1"/>
    <property type="molecule type" value="Transcribed_RNA"/>
</dbReference>
<dbReference type="InterPro" id="IPR011989">
    <property type="entry name" value="ARM-like"/>
</dbReference>